<evidence type="ECO:0000259" key="2">
    <source>
        <dbReference type="Pfam" id="PF04168"/>
    </source>
</evidence>
<dbReference type="PANTHER" id="PTHR34595:SF2">
    <property type="entry name" value="BLR2978 PROTEIN"/>
    <property type="match status" value="1"/>
</dbReference>
<dbReference type="InterPro" id="IPR007296">
    <property type="entry name" value="DUF403"/>
</dbReference>
<evidence type="ECO:0000313" key="4">
    <source>
        <dbReference type="EMBL" id="MFC3230228.1"/>
    </source>
</evidence>
<name>A0ABV7L6M6_9PROT</name>
<keyword evidence="5" id="KW-1185">Reference proteome</keyword>
<dbReference type="Gene3D" id="3.40.50.11290">
    <property type="match status" value="1"/>
</dbReference>
<dbReference type="PANTHER" id="PTHR34595">
    <property type="entry name" value="BLR5612 PROTEIN"/>
    <property type="match status" value="1"/>
</dbReference>
<sequence>MMGDSAQTDAEEVDALEADPAPDGMPAALAFDDGPLQAPLRPEGSRLSHDMPAGTRRLQADQATPRIPGFDEMVDGQGQVRPYWRPLIGNLSGLDRAAMAPRLERIRQQFDDNGVAYTAYGDPRSMVRPWAFDPIPMILQPAEWRQLRDGLRQRARLLDTLLRDLYGAQTVLQSGALPPSLVYGSREFLRPAHKRPAADGSAAPPEGAGTPMLSVYAADLVRDNDGRWRVLADRTEVASGIGYALENRRALARSLPELFSGYAVARISPFLAVLELRLRQGAAGTGPAPRTVLLTPGPGHRAYFEHVFLARELGVRLAEGADLTVRADGVFLKTLRGLLRVDLILRRVVSLMCDPLELRADSRFGVVGLAGAVRRGQVAVANDLGSGLLETSGLFAHLPRIAKEWWGESLSLPSAEMLWGGRPDDLEEMLAEPGAFEFRQAIDPVLPSAEDGEHASDIQLSDPDALAHMAVRPAQITGLRRPELSQAPCWNENGLSPQPVVLRMFVLADGTGDYAVMPGGLARMSENGAAFRTSLHGGGVAKDVWVLTDDVRSVQPPIPLRGDGMTVLPGGQAATEPAGGRAAEAPPRRRRRGALAGVNAELESALPSRVAENLYWIGRYTERLDYGARLVRAALWRMTVSELGPREMLDLGALGRAMARGFLISPEAAGAPPYSSQFAQAVTAALGPGSSYRETFGSLTGTANAVWDRLPRDLWVIVQDLGQQGPQLLDRAGNHPDDLIGACDRLVRMSAAFSGLVSEIMTRGEGWRFMELGRRLERGLQVVSKVDASLGLAPGHWEAALALALDLCESTITHRSRYHTALEPQTVLHLLLVDAGNPRGLAFQLQGLRTHLGQLPNSEALAFLSAPRSLEADLRKAVLRLDRRQEDIAAALDVVRDLLSYADQRLADLNGEMSRSYFSLIPETRRLGFARWTA</sequence>
<feature type="compositionally biased region" description="Low complexity" evidence="1">
    <location>
        <begin position="573"/>
        <end position="585"/>
    </location>
</feature>
<dbReference type="Proteomes" id="UP001595528">
    <property type="component" value="Unassembled WGS sequence"/>
</dbReference>
<proteinExistence type="predicted"/>
<evidence type="ECO:0000256" key="1">
    <source>
        <dbReference type="SAM" id="MobiDB-lite"/>
    </source>
</evidence>
<dbReference type="InterPro" id="IPR025841">
    <property type="entry name" value="CP_ATPgrasp_2"/>
</dbReference>
<feature type="domain" description="Circularly permuted ATP-grasp type 2" evidence="3">
    <location>
        <begin position="136"/>
        <end position="524"/>
    </location>
</feature>
<gene>
    <name evidence="4" type="ORF">ACFOGJ_23460</name>
</gene>
<dbReference type="SUPFAM" id="SSF56059">
    <property type="entry name" value="Glutathione synthetase ATP-binding domain-like"/>
    <property type="match status" value="1"/>
</dbReference>
<accession>A0ABV7L6M6</accession>
<dbReference type="Pfam" id="PF14403">
    <property type="entry name" value="CP_ATPgrasp_2"/>
    <property type="match status" value="1"/>
</dbReference>
<feature type="region of interest" description="Disordered" evidence="1">
    <location>
        <begin position="558"/>
        <end position="592"/>
    </location>
</feature>
<evidence type="ECO:0000313" key="5">
    <source>
        <dbReference type="Proteomes" id="UP001595528"/>
    </source>
</evidence>
<feature type="domain" description="DUF403" evidence="2">
    <location>
        <begin position="606"/>
        <end position="918"/>
    </location>
</feature>
<organism evidence="4 5">
    <name type="scientific">Marinibaculum pumilum</name>
    <dbReference type="NCBI Taxonomy" id="1766165"/>
    <lineage>
        <taxon>Bacteria</taxon>
        <taxon>Pseudomonadati</taxon>
        <taxon>Pseudomonadota</taxon>
        <taxon>Alphaproteobacteria</taxon>
        <taxon>Rhodospirillales</taxon>
        <taxon>Rhodospirillaceae</taxon>
        <taxon>Marinibaculum</taxon>
    </lineage>
</organism>
<comment type="caution">
    <text evidence="4">The sequence shown here is derived from an EMBL/GenBank/DDBJ whole genome shotgun (WGS) entry which is preliminary data.</text>
</comment>
<reference evidence="5" key="1">
    <citation type="journal article" date="2019" name="Int. J. Syst. Evol. Microbiol.">
        <title>The Global Catalogue of Microorganisms (GCM) 10K type strain sequencing project: providing services to taxonomists for standard genome sequencing and annotation.</title>
        <authorList>
            <consortium name="The Broad Institute Genomics Platform"/>
            <consortium name="The Broad Institute Genome Sequencing Center for Infectious Disease"/>
            <person name="Wu L."/>
            <person name="Ma J."/>
        </authorList>
    </citation>
    <scope>NUCLEOTIDE SEQUENCE [LARGE SCALE GENOMIC DNA]</scope>
    <source>
        <strain evidence="5">KCTC 42964</strain>
    </source>
</reference>
<feature type="region of interest" description="Disordered" evidence="1">
    <location>
        <begin position="1"/>
        <end position="51"/>
    </location>
</feature>
<dbReference type="InterPro" id="IPR051680">
    <property type="entry name" value="ATP-dep_Glu-Cys_Ligase-2"/>
</dbReference>
<dbReference type="EMBL" id="JBHRTR010000037">
    <property type="protein sequence ID" value="MFC3230228.1"/>
    <property type="molecule type" value="Genomic_DNA"/>
</dbReference>
<protein>
    <submittedName>
        <fullName evidence="4">Circularly permuted type 2 ATP-grasp protein</fullName>
    </submittedName>
</protein>
<dbReference type="Pfam" id="PF04168">
    <property type="entry name" value="Alpha-E"/>
    <property type="match status" value="1"/>
</dbReference>
<evidence type="ECO:0000259" key="3">
    <source>
        <dbReference type="Pfam" id="PF14403"/>
    </source>
</evidence>
<dbReference type="RefSeq" id="WP_379905204.1">
    <property type="nucleotide sequence ID" value="NZ_JBHRTR010000037.1"/>
</dbReference>